<keyword evidence="3" id="KW-1185">Reference proteome</keyword>
<reference evidence="2 3" key="1">
    <citation type="journal article" date="2010" name="BMC Genomics">
        <title>Metabolic flexibility revealed in the genome of the cyst-forming alpha-1 proteobacterium Rhodospirillum centenum.</title>
        <authorList>
            <person name="Lu Y.K."/>
            <person name="Marden J."/>
            <person name="Han M."/>
            <person name="Swingley W.D."/>
            <person name="Mastrian S.D."/>
            <person name="Chowdhury S.R."/>
            <person name="Hao J."/>
            <person name="Helmy T."/>
            <person name="Kim S."/>
            <person name="Kurdoglu A.A."/>
            <person name="Matthies H.J."/>
            <person name="Rollo D."/>
            <person name="Stothard P."/>
            <person name="Blankenship R.E."/>
            <person name="Bauer C.E."/>
            <person name="Touchman J.W."/>
        </authorList>
    </citation>
    <scope>NUCLEOTIDE SEQUENCE [LARGE SCALE GENOMIC DNA]</scope>
    <source>
        <strain evidence="3">ATCC 51521 / SW</strain>
    </source>
</reference>
<name>B6IWJ2_RHOCS</name>
<proteinExistence type="predicted"/>
<dbReference type="eggNOG" id="COG3911">
    <property type="taxonomic scope" value="Bacteria"/>
</dbReference>
<feature type="domain" description="NadR/Ttd14 AAA" evidence="1">
    <location>
        <begin position="2"/>
        <end position="155"/>
    </location>
</feature>
<evidence type="ECO:0000259" key="1">
    <source>
        <dbReference type="Pfam" id="PF13521"/>
    </source>
</evidence>
<dbReference type="KEGG" id="rce:RC1_3304"/>
<dbReference type="EMBL" id="CP000613">
    <property type="protein sequence ID" value="ACJ00666.1"/>
    <property type="molecule type" value="Genomic_DNA"/>
</dbReference>
<dbReference type="AlphaFoldDB" id="B6IWJ2"/>
<dbReference type="HOGENOM" id="CLU_114480_0_0_5"/>
<sequence length="190" mass="20029">MISGCSGGGKSTLLAELKARGHAVVEEPGRRIIAEETARGGSALPWVDLAAFLRRAVDLALADHAAAAAQEGWVFFDRGLVDAASALEALTGDPVLRPLCTAHRYHPRMFMAPPWPEIYVTDADRRHGFDAAVAEYERLLGAYPALGYEVLPLPKLAPPARADVVLSALAGPYAPAGAGAVRAGARIRPT</sequence>
<evidence type="ECO:0000313" key="2">
    <source>
        <dbReference type="EMBL" id="ACJ00666.1"/>
    </source>
</evidence>
<accession>B6IWJ2</accession>
<dbReference type="InterPro" id="IPR038727">
    <property type="entry name" value="NadR/Ttd14_AAA_dom"/>
</dbReference>
<dbReference type="SUPFAM" id="SSF52540">
    <property type="entry name" value="P-loop containing nucleoside triphosphate hydrolases"/>
    <property type="match status" value="1"/>
</dbReference>
<dbReference type="Proteomes" id="UP000001591">
    <property type="component" value="Chromosome"/>
</dbReference>
<dbReference type="Gene3D" id="3.40.50.300">
    <property type="entry name" value="P-loop containing nucleotide triphosphate hydrolases"/>
    <property type="match status" value="1"/>
</dbReference>
<dbReference type="Pfam" id="PF13521">
    <property type="entry name" value="AAA_28"/>
    <property type="match status" value="1"/>
</dbReference>
<protein>
    <recommendedName>
        <fullName evidence="1">NadR/Ttd14 AAA domain-containing protein</fullName>
    </recommendedName>
</protein>
<dbReference type="InterPro" id="IPR027417">
    <property type="entry name" value="P-loop_NTPase"/>
</dbReference>
<evidence type="ECO:0000313" key="3">
    <source>
        <dbReference type="Proteomes" id="UP000001591"/>
    </source>
</evidence>
<gene>
    <name evidence="2" type="ordered locus">RC1_3304</name>
</gene>
<organism evidence="2 3">
    <name type="scientific">Rhodospirillum centenum (strain ATCC 51521 / SW)</name>
    <dbReference type="NCBI Taxonomy" id="414684"/>
    <lineage>
        <taxon>Bacteria</taxon>
        <taxon>Pseudomonadati</taxon>
        <taxon>Pseudomonadota</taxon>
        <taxon>Alphaproteobacteria</taxon>
        <taxon>Rhodospirillales</taxon>
        <taxon>Rhodospirillaceae</taxon>
        <taxon>Rhodospirillum</taxon>
    </lineage>
</organism>